<reference evidence="1 2" key="1">
    <citation type="journal article" date="2020" name="BMC Genomics">
        <title>Intraspecific diversification of the crop wild relative Brassica cretica Lam. using demographic model selection.</title>
        <authorList>
            <person name="Kioukis A."/>
            <person name="Michalopoulou V.A."/>
            <person name="Briers L."/>
            <person name="Pirintsos S."/>
            <person name="Studholme D.J."/>
            <person name="Pavlidis P."/>
            <person name="Sarris P.F."/>
        </authorList>
    </citation>
    <scope>NUCLEOTIDE SEQUENCE [LARGE SCALE GENOMIC DNA]</scope>
    <source>
        <strain evidence="2">cv. PFS-1207/04</strain>
    </source>
</reference>
<name>A0ABQ7DEK0_BRACR</name>
<evidence type="ECO:0000313" key="2">
    <source>
        <dbReference type="Proteomes" id="UP000266723"/>
    </source>
</evidence>
<dbReference type="EMBL" id="QGKV02000649">
    <property type="protein sequence ID" value="KAF3576027.1"/>
    <property type="molecule type" value="Genomic_DNA"/>
</dbReference>
<keyword evidence="2" id="KW-1185">Reference proteome</keyword>
<dbReference type="Proteomes" id="UP000266723">
    <property type="component" value="Unassembled WGS sequence"/>
</dbReference>
<protein>
    <recommendedName>
        <fullName evidence="3">Reverse transcriptase zinc-binding domain-containing protein</fullName>
    </recommendedName>
</protein>
<comment type="caution">
    <text evidence="1">The sequence shown here is derived from an EMBL/GenBank/DDBJ whole genome shotgun (WGS) entry which is preliminary data.</text>
</comment>
<proteinExistence type="predicted"/>
<gene>
    <name evidence="1" type="ORF">DY000_02034783</name>
</gene>
<evidence type="ECO:0000313" key="1">
    <source>
        <dbReference type="EMBL" id="KAF3576027.1"/>
    </source>
</evidence>
<evidence type="ECO:0008006" key="3">
    <source>
        <dbReference type="Google" id="ProtNLM"/>
    </source>
</evidence>
<sequence length="125" mass="14394">MRLIWIIFFREDSVWASLFKEVVLKSSLQNYWTVKPNQSNSWLVNKLIKLRTEVYPLIKMRVENGRSARFWPDNWAPTSSITMSKVFPGGRLGIPLNAIIASLNREGSWRLPPARSEAMLSSTPT</sequence>
<organism evidence="1 2">
    <name type="scientific">Brassica cretica</name>
    <name type="common">Mustard</name>
    <dbReference type="NCBI Taxonomy" id="69181"/>
    <lineage>
        <taxon>Eukaryota</taxon>
        <taxon>Viridiplantae</taxon>
        <taxon>Streptophyta</taxon>
        <taxon>Embryophyta</taxon>
        <taxon>Tracheophyta</taxon>
        <taxon>Spermatophyta</taxon>
        <taxon>Magnoliopsida</taxon>
        <taxon>eudicotyledons</taxon>
        <taxon>Gunneridae</taxon>
        <taxon>Pentapetalae</taxon>
        <taxon>rosids</taxon>
        <taxon>malvids</taxon>
        <taxon>Brassicales</taxon>
        <taxon>Brassicaceae</taxon>
        <taxon>Brassiceae</taxon>
        <taxon>Brassica</taxon>
    </lineage>
</organism>
<accession>A0ABQ7DEK0</accession>